<evidence type="ECO:0000256" key="4">
    <source>
        <dbReference type="ARBA" id="ARBA00022989"/>
    </source>
</evidence>
<feature type="compositionally biased region" description="Basic and acidic residues" evidence="6">
    <location>
        <begin position="1"/>
        <end position="12"/>
    </location>
</feature>
<evidence type="ECO:0008006" key="9">
    <source>
        <dbReference type="Google" id="ProtNLM"/>
    </source>
</evidence>
<comment type="similarity">
    <text evidence="2">Belongs to the plant DMP1 protein family.</text>
</comment>
<evidence type="ECO:0000256" key="3">
    <source>
        <dbReference type="ARBA" id="ARBA00022692"/>
    </source>
</evidence>
<evidence type="ECO:0000313" key="8">
    <source>
        <dbReference type="EMBL" id="MBA4627961.1"/>
    </source>
</evidence>
<keyword evidence="5 7" id="KW-0472">Membrane</keyword>
<name>A0A7C9CW38_OPUST</name>
<reference evidence="8" key="1">
    <citation type="journal article" date="2013" name="J. Plant Res.">
        <title>Effect of fungi and light on seed germination of three Opuntia species from semiarid lands of central Mexico.</title>
        <authorList>
            <person name="Delgado-Sanchez P."/>
            <person name="Jimenez-Bremont J.F."/>
            <person name="Guerrero-Gonzalez Mde L."/>
            <person name="Flores J."/>
        </authorList>
    </citation>
    <scope>NUCLEOTIDE SEQUENCE</scope>
    <source>
        <tissue evidence="8">Cladode</tissue>
    </source>
</reference>
<dbReference type="PANTHER" id="PTHR31621">
    <property type="entry name" value="PROTEIN DMP3"/>
    <property type="match status" value="1"/>
</dbReference>
<comment type="subcellular location">
    <subcellularLocation>
        <location evidence="1">Membrane</location>
        <topology evidence="1">Multi-pass membrane protein</topology>
    </subcellularLocation>
</comment>
<dbReference type="GO" id="GO:0016020">
    <property type="term" value="C:membrane"/>
    <property type="evidence" value="ECO:0007669"/>
    <property type="project" value="UniProtKB-SubCell"/>
</dbReference>
<keyword evidence="3 7" id="KW-0812">Transmembrane</keyword>
<evidence type="ECO:0000256" key="2">
    <source>
        <dbReference type="ARBA" id="ARBA00008707"/>
    </source>
</evidence>
<feature type="region of interest" description="Disordered" evidence="6">
    <location>
        <begin position="1"/>
        <end position="27"/>
    </location>
</feature>
<dbReference type="InterPro" id="IPR007770">
    <property type="entry name" value="DMP"/>
</dbReference>
<keyword evidence="4 7" id="KW-1133">Transmembrane helix</keyword>
<dbReference type="GO" id="GO:0005737">
    <property type="term" value="C:cytoplasm"/>
    <property type="evidence" value="ECO:0007669"/>
    <property type="project" value="UniProtKB-ARBA"/>
</dbReference>
<feature type="transmembrane region" description="Helical" evidence="7">
    <location>
        <begin position="183"/>
        <end position="202"/>
    </location>
</feature>
<organism evidence="8">
    <name type="scientific">Opuntia streptacantha</name>
    <name type="common">Prickly pear cactus</name>
    <name type="synonym">Opuntia cardona</name>
    <dbReference type="NCBI Taxonomy" id="393608"/>
    <lineage>
        <taxon>Eukaryota</taxon>
        <taxon>Viridiplantae</taxon>
        <taxon>Streptophyta</taxon>
        <taxon>Embryophyta</taxon>
        <taxon>Tracheophyta</taxon>
        <taxon>Spermatophyta</taxon>
        <taxon>Magnoliopsida</taxon>
        <taxon>eudicotyledons</taxon>
        <taxon>Gunneridae</taxon>
        <taxon>Pentapetalae</taxon>
        <taxon>Caryophyllales</taxon>
        <taxon>Cactineae</taxon>
        <taxon>Cactaceae</taxon>
        <taxon>Opuntioideae</taxon>
        <taxon>Opuntia</taxon>
    </lineage>
</organism>
<reference evidence="8" key="2">
    <citation type="submission" date="2020-07" db="EMBL/GenBank/DDBJ databases">
        <authorList>
            <person name="Vera ALvarez R."/>
            <person name="Arias-Moreno D.M."/>
            <person name="Jimenez-Jacinto V."/>
            <person name="Jimenez-Bremont J.F."/>
            <person name="Swaminathan K."/>
            <person name="Moose S.P."/>
            <person name="Guerrero-Gonzalez M.L."/>
            <person name="Marino-Ramirez L."/>
            <person name="Landsman D."/>
            <person name="Rodriguez-Kessler M."/>
            <person name="Delgado-Sanchez P."/>
        </authorList>
    </citation>
    <scope>NUCLEOTIDE SEQUENCE</scope>
    <source>
        <tissue evidence="8">Cladode</tissue>
    </source>
</reference>
<proteinExistence type="inferred from homology"/>
<accession>A0A7C9CW38</accession>
<feature type="transmembrane region" description="Helical" evidence="7">
    <location>
        <begin position="84"/>
        <end position="102"/>
    </location>
</feature>
<dbReference type="AlphaFoldDB" id="A0A7C9CW38"/>
<sequence length="215" mass="23557">MEIKVNDAPETNRDEDDQTQPLLGASSKSFPDTIVRNPIQQAISQTFQCTAHLAKLLPTGTVLAFQLLSPVFTNEGDCDPVSRAMTYVLIALCGLSCFLLSFTDSFKDKDGNVSYGFATPRGLWVIDGSAELPPQMADVYRLRFMDFVHAFMSVLVFAAVALFDENTVQCFYPMPSREVQEVLTALPVGIGVICSIVFVAFPTTRHGIGFPMTAN</sequence>
<dbReference type="GO" id="GO:0010256">
    <property type="term" value="P:endomembrane system organization"/>
    <property type="evidence" value="ECO:0007669"/>
    <property type="project" value="TreeGrafter"/>
</dbReference>
<dbReference type="EMBL" id="GISG01064327">
    <property type="protein sequence ID" value="MBA4627961.1"/>
    <property type="molecule type" value="Transcribed_RNA"/>
</dbReference>
<feature type="transmembrane region" description="Helical" evidence="7">
    <location>
        <begin position="144"/>
        <end position="163"/>
    </location>
</feature>
<protein>
    <recommendedName>
        <fullName evidence="9">DUF679 domain-containing protein</fullName>
    </recommendedName>
</protein>
<evidence type="ECO:0000256" key="7">
    <source>
        <dbReference type="SAM" id="Phobius"/>
    </source>
</evidence>
<evidence type="ECO:0000256" key="5">
    <source>
        <dbReference type="ARBA" id="ARBA00023136"/>
    </source>
</evidence>
<evidence type="ECO:0000256" key="6">
    <source>
        <dbReference type="SAM" id="MobiDB-lite"/>
    </source>
</evidence>
<dbReference type="Pfam" id="PF05078">
    <property type="entry name" value="DUF679"/>
    <property type="match status" value="1"/>
</dbReference>
<evidence type="ECO:0000256" key="1">
    <source>
        <dbReference type="ARBA" id="ARBA00004141"/>
    </source>
</evidence>
<dbReference type="PANTHER" id="PTHR31621:SF0">
    <property type="entry name" value="PROTEIN DMP6"/>
    <property type="match status" value="1"/>
</dbReference>